<reference evidence="3" key="1">
    <citation type="submission" date="2022-11" db="UniProtKB">
        <authorList>
            <consortium name="WormBaseParasite"/>
        </authorList>
    </citation>
    <scope>IDENTIFICATION</scope>
</reference>
<feature type="region of interest" description="Disordered" evidence="1">
    <location>
        <begin position="261"/>
        <end position="343"/>
    </location>
</feature>
<dbReference type="WBParaSite" id="PgE091_g002_t05">
    <property type="protein sequence ID" value="PgE091_g002_t05"/>
    <property type="gene ID" value="PgE091_g002"/>
</dbReference>
<feature type="compositionally biased region" description="Polar residues" evidence="1">
    <location>
        <begin position="18"/>
        <end position="34"/>
    </location>
</feature>
<evidence type="ECO:0000313" key="3">
    <source>
        <dbReference type="WBParaSite" id="PgE091_g002_t05"/>
    </source>
</evidence>
<feature type="region of interest" description="Disordered" evidence="1">
    <location>
        <begin position="183"/>
        <end position="218"/>
    </location>
</feature>
<feature type="compositionally biased region" description="Polar residues" evidence="1">
    <location>
        <begin position="183"/>
        <end position="192"/>
    </location>
</feature>
<accession>A0A915A004</accession>
<feature type="compositionally biased region" description="Low complexity" evidence="1">
    <location>
        <begin position="304"/>
        <end position="332"/>
    </location>
</feature>
<name>A0A915A004_PARUN</name>
<feature type="compositionally biased region" description="Basic residues" evidence="1">
    <location>
        <begin position="283"/>
        <end position="294"/>
    </location>
</feature>
<sequence>MNDHGENSRTNHGACMQLRTQLDVSSNETSLRSDASIRSSLTNVEKCIEVDTKTYAPPTLREKEEEEREARRRARRDDSVDESNEEFLPTVFENVDATLKPIAEFERILCLSVAEKKIAEKTPVPSTTSPTTQSPNVNSPLNKANQKKSPPALSVYIMNLTPMIPLDGEVSVDPEAGYFATSGSPVASFSKSSTDDDVTQSTRSAKESEAESSSRGATIFERSSHSVINASKTAAKVTGKILCKTIASPVKMMMDVKNKCDEYRSSRDRKRLTSMHNKEQNQRKMHIPLFKSHHHVSDTSKGKQIANAAPSNSPSAQNIRQRNMQRSRSNSSDRTMGQCTDSSSRCVYVKRIHVDRHGRKIPQYYPQLKK</sequence>
<dbReference type="AlphaFoldDB" id="A0A915A004"/>
<feature type="compositionally biased region" description="Polar residues" evidence="1">
    <location>
        <begin position="333"/>
        <end position="343"/>
    </location>
</feature>
<evidence type="ECO:0000256" key="1">
    <source>
        <dbReference type="SAM" id="MobiDB-lite"/>
    </source>
</evidence>
<dbReference type="Proteomes" id="UP000887569">
    <property type="component" value="Unplaced"/>
</dbReference>
<feature type="compositionally biased region" description="Low complexity" evidence="1">
    <location>
        <begin position="122"/>
        <end position="140"/>
    </location>
</feature>
<feature type="region of interest" description="Disordered" evidence="1">
    <location>
        <begin position="1"/>
        <end position="34"/>
    </location>
</feature>
<keyword evidence="2" id="KW-1185">Reference proteome</keyword>
<proteinExistence type="predicted"/>
<protein>
    <submittedName>
        <fullName evidence="3">Uncharacterized protein</fullName>
    </submittedName>
</protein>
<feature type="region of interest" description="Disordered" evidence="1">
    <location>
        <begin position="121"/>
        <end position="148"/>
    </location>
</feature>
<evidence type="ECO:0000313" key="2">
    <source>
        <dbReference type="Proteomes" id="UP000887569"/>
    </source>
</evidence>
<feature type="region of interest" description="Disordered" evidence="1">
    <location>
        <begin position="50"/>
        <end position="83"/>
    </location>
</feature>
<organism evidence="2 3">
    <name type="scientific">Parascaris univalens</name>
    <name type="common">Nematode worm</name>
    <dbReference type="NCBI Taxonomy" id="6257"/>
    <lineage>
        <taxon>Eukaryota</taxon>
        <taxon>Metazoa</taxon>
        <taxon>Ecdysozoa</taxon>
        <taxon>Nematoda</taxon>
        <taxon>Chromadorea</taxon>
        <taxon>Rhabditida</taxon>
        <taxon>Spirurina</taxon>
        <taxon>Ascaridomorpha</taxon>
        <taxon>Ascaridoidea</taxon>
        <taxon>Ascarididae</taxon>
        <taxon>Parascaris</taxon>
    </lineage>
</organism>